<evidence type="ECO:0000313" key="1">
    <source>
        <dbReference type="EMBL" id="KAH3797022.1"/>
    </source>
</evidence>
<reference evidence="1" key="1">
    <citation type="journal article" date="2019" name="bioRxiv">
        <title>The Genome of the Zebra Mussel, Dreissena polymorpha: A Resource for Invasive Species Research.</title>
        <authorList>
            <person name="McCartney M.A."/>
            <person name="Auch B."/>
            <person name="Kono T."/>
            <person name="Mallez S."/>
            <person name="Zhang Y."/>
            <person name="Obille A."/>
            <person name="Becker A."/>
            <person name="Abrahante J.E."/>
            <person name="Garbe J."/>
            <person name="Badalamenti J.P."/>
            <person name="Herman A."/>
            <person name="Mangelson H."/>
            <person name="Liachko I."/>
            <person name="Sullivan S."/>
            <person name="Sone E.D."/>
            <person name="Koren S."/>
            <person name="Silverstein K.A.T."/>
            <person name="Beckman K.B."/>
            <person name="Gohl D.M."/>
        </authorList>
    </citation>
    <scope>NUCLEOTIDE SEQUENCE</scope>
    <source>
        <strain evidence="1">Duluth1</strain>
        <tissue evidence="1">Whole animal</tissue>
    </source>
</reference>
<sequence length="59" mass="6874">MVHFMEMVVNSIGAQWASTPECSLRERTTHIQQLQTRTLKNTLRVFREGGWKKDSIGRI</sequence>
<protein>
    <submittedName>
        <fullName evidence="1">Uncharacterized protein</fullName>
    </submittedName>
</protein>
<organism evidence="1 2">
    <name type="scientific">Dreissena polymorpha</name>
    <name type="common">Zebra mussel</name>
    <name type="synonym">Mytilus polymorpha</name>
    <dbReference type="NCBI Taxonomy" id="45954"/>
    <lineage>
        <taxon>Eukaryota</taxon>
        <taxon>Metazoa</taxon>
        <taxon>Spiralia</taxon>
        <taxon>Lophotrochozoa</taxon>
        <taxon>Mollusca</taxon>
        <taxon>Bivalvia</taxon>
        <taxon>Autobranchia</taxon>
        <taxon>Heteroconchia</taxon>
        <taxon>Euheterodonta</taxon>
        <taxon>Imparidentia</taxon>
        <taxon>Neoheterodontei</taxon>
        <taxon>Myida</taxon>
        <taxon>Dreissenoidea</taxon>
        <taxon>Dreissenidae</taxon>
        <taxon>Dreissena</taxon>
    </lineage>
</organism>
<reference evidence="1" key="2">
    <citation type="submission" date="2020-11" db="EMBL/GenBank/DDBJ databases">
        <authorList>
            <person name="McCartney M.A."/>
            <person name="Auch B."/>
            <person name="Kono T."/>
            <person name="Mallez S."/>
            <person name="Becker A."/>
            <person name="Gohl D.M."/>
            <person name="Silverstein K.A.T."/>
            <person name="Koren S."/>
            <person name="Bechman K.B."/>
            <person name="Herman A."/>
            <person name="Abrahante J.E."/>
            <person name="Garbe J."/>
        </authorList>
    </citation>
    <scope>NUCLEOTIDE SEQUENCE</scope>
    <source>
        <strain evidence="1">Duluth1</strain>
        <tissue evidence="1">Whole animal</tissue>
    </source>
</reference>
<dbReference type="Proteomes" id="UP000828390">
    <property type="component" value="Unassembled WGS sequence"/>
</dbReference>
<dbReference type="AlphaFoldDB" id="A0A9D4FEV8"/>
<dbReference type="EMBL" id="JAIWYP010000007">
    <property type="protein sequence ID" value="KAH3797022.1"/>
    <property type="molecule type" value="Genomic_DNA"/>
</dbReference>
<comment type="caution">
    <text evidence="1">The sequence shown here is derived from an EMBL/GenBank/DDBJ whole genome shotgun (WGS) entry which is preliminary data.</text>
</comment>
<keyword evidence="2" id="KW-1185">Reference proteome</keyword>
<evidence type="ECO:0000313" key="2">
    <source>
        <dbReference type="Proteomes" id="UP000828390"/>
    </source>
</evidence>
<gene>
    <name evidence="1" type="ORF">DPMN_150598</name>
</gene>
<accession>A0A9D4FEV8</accession>
<proteinExistence type="predicted"/>
<name>A0A9D4FEV8_DREPO</name>